<dbReference type="InterPro" id="IPR013525">
    <property type="entry name" value="ABC2_TM"/>
</dbReference>
<evidence type="ECO:0000256" key="6">
    <source>
        <dbReference type="SAM" id="MobiDB-lite"/>
    </source>
</evidence>
<evidence type="ECO:0000256" key="7">
    <source>
        <dbReference type="SAM" id="Phobius"/>
    </source>
</evidence>
<keyword evidence="5" id="KW-0175">Coiled coil</keyword>
<dbReference type="Proteomes" id="UP000006744">
    <property type="component" value="Chromosome"/>
</dbReference>
<evidence type="ECO:0000259" key="8">
    <source>
        <dbReference type="Pfam" id="PF12698"/>
    </source>
</evidence>
<feature type="compositionally biased region" description="Basic and acidic residues" evidence="6">
    <location>
        <begin position="191"/>
        <end position="204"/>
    </location>
</feature>
<dbReference type="SUPFAM" id="SSF58104">
    <property type="entry name" value="Methyl-accepting chemotaxis protein (MCP) signaling domain"/>
    <property type="match status" value="2"/>
</dbReference>
<feature type="domain" description="ABC-2 type transporter transmembrane" evidence="8">
    <location>
        <begin position="903"/>
        <end position="1090"/>
    </location>
</feature>
<proteinExistence type="predicted"/>
<evidence type="ECO:0000313" key="10">
    <source>
        <dbReference type="Proteomes" id="UP000006744"/>
    </source>
</evidence>
<dbReference type="InterPro" id="IPR017500">
    <property type="entry name" value="Phage_infect_YhgE_N"/>
</dbReference>
<gene>
    <name evidence="9" type="ordered locus">BCG9842_B4193</name>
</gene>
<evidence type="ECO:0000256" key="2">
    <source>
        <dbReference type="ARBA" id="ARBA00022692"/>
    </source>
</evidence>
<dbReference type="GO" id="GO:0016020">
    <property type="term" value="C:membrane"/>
    <property type="evidence" value="ECO:0007669"/>
    <property type="project" value="UniProtKB-SubCell"/>
</dbReference>
<feature type="transmembrane region" description="Helical" evidence="7">
    <location>
        <begin position="922"/>
        <end position="941"/>
    </location>
</feature>
<feature type="transmembrane region" description="Helical" evidence="7">
    <location>
        <begin position="21"/>
        <end position="44"/>
    </location>
</feature>
<evidence type="ECO:0000256" key="1">
    <source>
        <dbReference type="ARBA" id="ARBA00004141"/>
    </source>
</evidence>
<keyword evidence="3 7" id="KW-1133">Transmembrane helix</keyword>
<dbReference type="EMBL" id="CP001186">
    <property type="protein sequence ID" value="ACK94410.1"/>
    <property type="molecule type" value="Genomic_DNA"/>
</dbReference>
<dbReference type="PANTHER" id="PTHR43077:SF5">
    <property type="entry name" value="PHAGE INFECTION PROTEIN"/>
    <property type="match status" value="1"/>
</dbReference>
<feature type="domain" description="ABC-2 type transporter transmembrane" evidence="8">
    <location>
        <begin position="25"/>
        <end position="172"/>
    </location>
</feature>
<dbReference type="InterPro" id="IPR017501">
    <property type="entry name" value="Phage_infect_YhgE_C"/>
</dbReference>
<protein>
    <submittedName>
        <fullName evidence="9">Phage infection protein</fullName>
    </submittedName>
</protein>
<keyword evidence="4 7" id="KW-0472">Membrane</keyword>
<evidence type="ECO:0000313" key="9">
    <source>
        <dbReference type="EMBL" id="ACK94410.1"/>
    </source>
</evidence>
<accession>B7IL39</accession>
<dbReference type="Pfam" id="PF12698">
    <property type="entry name" value="ABC2_membrane_3"/>
    <property type="match status" value="2"/>
</dbReference>
<dbReference type="PANTHER" id="PTHR43077">
    <property type="entry name" value="TRANSPORT PERMEASE YVFS-RELATED"/>
    <property type="match status" value="1"/>
</dbReference>
<dbReference type="KEGG" id="bcg:BCG9842_B4193"/>
<feature type="coiled-coil region" evidence="5">
    <location>
        <begin position="464"/>
        <end position="509"/>
    </location>
</feature>
<feature type="transmembrane region" description="Helical" evidence="7">
    <location>
        <begin position="1077"/>
        <end position="1098"/>
    </location>
</feature>
<sequence>MMKWNQLLRKEFTEIIKSKKILIPIIAVLFVPILYAGMFLWAFWDPYKQLDDLPVAVVNLDKGAVFDGKPIEVGKGLVDNLKDNTSFKWEFVSEKEAEKGMEGRKYYMLVRIPDDFSSNATTLLKDDPKPLNLEYIPNESLNFLSSQIGGTAIEKIKGEVSSTLTKTYAEKMFDSIQDVSKGLADGAEGANKLHDGSSELHDGSSKVTDGLHTLQGKSGEMKDGAQKLADGSNKLVDGSGKVTNGLNTLNSKTGEMQIGIGKLVDGSGKVTDGLHVLNSNVGIGKLVSGSGKVTDGLHVLNSNAGIGKLVSGSGKVTDGLHVLNSNAGIGKLVDGSGKVTDGLHALNSNAGIGKLVDGSGKVTNGLNMLNSKTGEMQTGIGKLVSGSGKVTDGLNTLNSKTGEMQKGIGELRDGSEKVTGGLNELVSKSGDLKTGTTDLSNGMGKLVEGRSQLEKGSQEIQKGLQDLNSNVQKSAAGLEEMQSKVPSILNTVNEKIDGAGANVNQLNELTQSTAGDAKTAAQDVANLQKQIESLPKEYQEQLQPFITSAVKSTATVQQKAAGVAGGTNKLNEEVKQLKGEIHQTTNGLQNKLPNPEGVKTLAGGIEKLTNAQNEFVSKFHGFGEGLDKAKIGANKLKDGSVQLIDGVTQLQSGSGKVTAGLGELYAGANQMAGGINQLADGSAQVTGGLGTVSERANQMAGGINQLADGSSQVTGGLGTVSVGVSKLADGSGQVTDGLGTVSVGVSKLADGSGQVTGGLGTVSVGVSKLADGSSQVTGGLGTVSVAVNQLADGSSKVTGGLGTLSAGANQMSGGITQLTDGSSQVTTGLGTLNGGLNQMSTGSTQLIDGVNKLADGSGKVTDGLVKVNDGSGELAEKLGEGAEKTGEVKGTDKTYDMFASPVKVKTEKMAEVPNYGTGFTPYFLSLGLFVGALLLSIVYPLRDTVGVPKSGFSWFISKFGVLLSVGIIQAIVADVILLFGLGVEVQSIPYFILFSIVTSLAFIALIQCLVTAFGDAGRFIAIITLIIQLTTSAGTFPLELIPKFLQPFNAWLPMTYSVSGLKAVVSSGDFNFMWQNIGMLMIFIVVLSLGTIASLTLMHKRQFKNVAENQSVEA</sequence>
<dbReference type="AlphaFoldDB" id="B7IL39"/>
<evidence type="ECO:0000256" key="3">
    <source>
        <dbReference type="ARBA" id="ARBA00022989"/>
    </source>
</evidence>
<dbReference type="GO" id="GO:0140359">
    <property type="term" value="F:ABC-type transporter activity"/>
    <property type="evidence" value="ECO:0007669"/>
    <property type="project" value="InterPro"/>
</dbReference>
<name>B7IL39_BACC2</name>
<dbReference type="HOGENOM" id="CLU_004534_1_0_9"/>
<evidence type="ECO:0000256" key="5">
    <source>
        <dbReference type="SAM" id="Coils"/>
    </source>
</evidence>
<organism evidence="9 10">
    <name type="scientific">Bacillus cereus (strain G9842)</name>
    <dbReference type="NCBI Taxonomy" id="405531"/>
    <lineage>
        <taxon>Bacteria</taxon>
        <taxon>Bacillati</taxon>
        <taxon>Bacillota</taxon>
        <taxon>Bacilli</taxon>
        <taxon>Bacillales</taxon>
        <taxon>Bacillaceae</taxon>
        <taxon>Bacillus</taxon>
        <taxon>Bacillus cereus group</taxon>
    </lineage>
</organism>
<evidence type="ECO:0000256" key="4">
    <source>
        <dbReference type="ARBA" id="ARBA00023136"/>
    </source>
</evidence>
<keyword evidence="2 7" id="KW-0812">Transmembrane</keyword>
<dbReference type="Gene3D" id="3.40.1710.10">
    <property type="entry name" value="abc type-2 transporter like domain"/>
    <property type="match status" value="1"/>
</dbReference>
<reference evidence="9 10" key="1">
    <citation type="submission" date="2008-10" db="EMBL/GenBank/DDBJ databases">
        <title>Genome sequence of Bacillus cereus G9842.</title>
        <authorList>
            <person name="Dodson R.J."/>
            <person name="Durkin A.S."/>
            <person name="Rosovitz M.J."/>
            <person name="Rasko D.A."/>
            <person name="Hoffmaster A."/>
            <person name="Ravel J."/>
            <person name="Sutton G."/>
        </authorList>
    </citation>
    <scope>NUCLEOTIDE SEQUENCE [LARGE SCALE GENOMIC DNA]</scope>
    <source>
        <strain evidence="9 10">G9842</strain>
    </source>
</reference>
<dbReference type="Gene3D" id="1.10.287.950">
    <property type="entry name" value="Methyl-accepting chemotaxis protein"/>
    <property type="match status" value="3"/>
</dbReference>
<dbReference type="InterPro" id="IPR023908">
    <property type="entry name" value="xxxLxxG_rpt"/>
</dbReference>
<feature type="transmembrane region" description="Helical" evidence="7">
    <location>
        <begin position="961"/>
        <end position="982"/>
    </location>
</feature>
<dbReference type="InterPro" id="IPR051328">
    <property type="entry name" value="T7SS_ABC-Transporter"/>
</dbReference>
<dbReference type="NCBIfam" id="TIGR03057">
    <property type="entry name" value="xxxLxxG_by_4"/>
    <property type="match status" value="15"/>
</dbReference>
<feature type="region of interest" description="Disordered" evidence="6">
    <location>
        <begin position="187"/>
        <end position="224"/>
    </location>
</feature>
<dbReference type="NCBIfam" id="TIGR03062">
    <property type="entry name" value="pip_yhgE_Cterm"/>
    <property type="match status" value="1"/>
</dbReference>
<feature type="transmembrane region" description="Helical" evidence="7">
    <location>
        <begin position="1019"/>
        <end position="1038"/>
    </location>
</feature>
<dbReference type="NCBIfam" id="TIGR03061">
    <property type="entry name" value="pip_yhgE_Nterm"/>
    <property type="match status" value="1"/>
</dbReference>
<comment type="subcellular location">
    <subcellularLocation>
        <location evidence="1">Membrane</location>
        <topology evidence="1">Multi-pass membrane protein</topology>
    </subcellularLocation>
</comment>
<feature type="transmembrane region" description="Helical" evidence="7">
    <location>
        <begin position="988"/>
        <end position="1012"/>
    </location>
</feature>